<reference evidence="8" key="1">
    <citation type="submission" date="2023-07" db="EMBL/GenBank/DDBJ databases">
        <title>Verminephrobacter genomes.</title>
        <authorList>
            <person name="Lund M.B."/>
        </authorList>
    </citation>
    <scope>NUCLEOTIDE SEQUENCE [LARGE SCALE GENOMIC DNA]</scope>
    <source>
        <strain evidence="8">AtM5-05</strain>
    </source>
</reference>
<feature type="transmembrane region" description="Helical" evidence="5">
    <location>
        <begin position="214"/>
        <end position="235"/>
    </location>
</feature>
<proteinExistence type="predicted"/>
<dbReference type="PANTHER" id="PTHR11814">
    <property type="entry name" value="SULFATE TRANSPORTER"/>
    <property type="match status" value="1"/>
</dbReference>
<dbReference type="EMBL" id="QZCW01000001">
    <property type="protein sequence ID" value="MCW5320122.1"/>
    <property type="molecule type" value="Genomic_DNA"/>
</dbReference>
<dbReference type="SUPFAM" id="SSF52091">
    <property type="entry name" value="SpoIIaa-like"/>
    <property type="match status" value="1"/>
</dbReference>
<feature type="domain" description="STAS" evidence="6">
    <location>
        <begin position="465"/>
        <end position="544"/>
    </location>
</feature>
<organism evidence="7 8">
    <name type="scientific">Verminephrobacter aporrectodeae subsp. tuberculatae</name>
    <dbReference type="NCBI Taxonomy" id="1110392"/>
    <lineage>
        <taxon>Bacteria</taxon>
        <taxon>Pseudomonadati</taxon>
        <taxon>Pseudomonadota</taxon>
        <taxon>Betaproteobacteria</taxon>
        <taxon>Burkholderiales</taxon>
        <taxon>Comamonadaceae</taxon>
        <taxon>Verminephrobacter</taxon>
    </lineage>
</organism>
<gene>
    <name evidence="7" type="ORF">D5039_02690</name>
</gene>
<dbReference type="CDD" id="cd07042">
    <property type="entry name" value="STAS_SulP_like_sulfate_transporter"/>
    <property type="match status" value="1"/>
</dbReference>
<name>A0ABT3KPQ8_9BURK</name>
<feature type="transmembrane region" description="Helical" evidence="5">
    <location>
        <begin position="23"/>
        <end position="47"/>
    </location>
</feature>
<dbReference type="Pfam" id="PF01740">
    <property type="entry name" value="STAS"/>
    <property type="match status" value="1"/>
</dbReference>
<evidence type="ECO:0000256" key="2">
    <source>
        <dbReference type="ARBA" id="ARBA00022692"/>
    </source>
</evidence>
<evidence type="ECO:0000256" key="4">
    <source>
        <dbReference type="ARBA" id="ARBA00023136"/>
    </source>
</evidence>
<evidence type="ECO:0000256" key="5">
    <source>
        <dbReference type="SAM" id="Phobius"/>
    </source>
</evidence>
<dbReference type="RefSeq" id="WP_265280979.1">
    <property type="nucleotide sequence ID" value="NZ_QZCW01000001.1"/>
</dbReference>
<dbReference type="InterPro" id="IPR011547">
    <property type="entry name" value="SLC26A/SulP_dom"/>
</dbReference>
<feature type="transmembrane region" description="Helical" evidence="5">
    <location>
        <begin position="355"/>
        <end position="383"/>
    </location>
</feature>
<dbReference type="InterPro" id="IPR036513">
    <property type="entry name" value="STAS_dom_sf"/>
</dbReference>
<evidence type="ECO:0000256" key="3">
    <source>
        <dbReference type="ARBA" id="ARBA00022989"/>
    </source>
</evidence>
<protein>
    <submittedName>
        <fullName evidence="7">STAS domain-containing protein</fullName>
    </submittedName>
</protein>
<evidence type="ECO:0000313" key="8">
    <source>
        <dbReference type="Proteomes" id="UP001208935"/>
    </source>
</evidence>
<feature type="transmembrane region" description="Helical" evidence="5">
    <location>
        <begin position="175"/>
        <end position="194"/>
    </location>
</feature>
<dbReference type="InterPro" id="IPR002645">
    <property type="entry name" value="STAS_dom"/>
</dbReference>
<dbReference type="PROSITE" id="PS50801">
    <property type="entry name" value="STAS"/>
    <property type="match status" value="1"/>
</dbReference>
<dbReference type="Gene3D" id="3.30.750.24">
    <property type="entry name" value="STAS domain"/>
    <property type="match status" value="1"/>
</dbReference>
<dbReference type="InterPro" id="IPR001902">
    <property type="entry name" value="SLC26A/SulP_fam"/>
</dbReference>
<accession>A0ABT3KPQ8</accession>
<sequence length="563" mass="59944">MSFSLAFRPRVIDALRGYNRGRWLADVGAGVTVGIVALPLAMAFAIASGLKPEAGLWTAIIAGFLISALGGTNAQIGGPAGAFIVIIYDIVNRYGVANLLIATACAGVLLLLLGLFRLGTLVRFVPVGVVIGFTNGIAVLIALSQAKDWLGLSIEHMPGDFFSQMRALVRHMDSFNPYAFGLGTACVVGLFVWPRLTMKGSPVMQVLERHTMHGFAHLPAPVVALVTLSLLAWALGFPVETIGSRFGGIPRTLPGFALPDFSWETVRLLVTPTVTIALLGAVESLLCARVADQLTSDPQHKKHDPNQELMAQGLANLVVPFFGGMPATGTIARTVTNIRAGATSPVAGMVHALTLALIVLLAAPLALHIPLAVLAGILLYVAWNMGEWHEFVRLRHFSNHYRLLMLGTFFLTVVFNLIVAMEVGLFLACALFVRRMSALFRVERQPESESGSEAGAAPHPGATWRLHGALFFGAAAKIDPIVQAVEAGPPGMELVLDASELVALDTTGLDALVQILRAVNARGGRLCVIHLHEQPRSLIERSGFGLQLAAQAAPCTRDENAAQ</sequence>
<dbReference type="Proteomes" id="UP001208935">
    <property type="component" value="Unassembled WGS sequence"/>
</dbReference>
<keyword evidence="4 5" id="KW-0472">Membrane</keyword>
<evidence type="ECO:0000256" key="1">
    <source>
        <dbReference type="ARBA" id="ARBA00004141"/>
    </source>
</evidence>
<feature type="transmembrane region" description="Helical" evidence="5">
    <location>
        <begin position="124"/>
        <end position="143"/>
    </location>
</feature>
<evidence type="ECO:0000259" key="6">
    <source>
        <dbReference type="PROSITE" id="PS50801"/>
    </source>
</evidence>
<keyword evidence="2 5" id="KW-0812">Transmembrane</keyword>
<feature type="transmembrane region" description="Helical" evidence="5">
    <location>
        <begin position="403"/>
        <end position="433"/>
    </location>
</feature>
<dbReference type="Pfam" id="PF00916">
    <property type="entry name" value="Sulfate_transp"/>
    <property type="match status" value="1"/>
</dbReference>
<feature type="transmembrane region" description="Helical" evidence="5">
    <location>
        <begin position="59"/>
        <end position="87"/>
    </location>
</feature>
<keyword evidence="8" id="KW-1185">Reference proteome</keyword>
<comment type="subcellular location">
    <subcellularLocation>
        <location evidence="1">Membrane</location>
        <topology evidence="1">Multi-pass membrane protein</topology>
    </subcellularLocation>
</comment>
<feature type="transmembrane region" description="Helical" evidence="5">
    <location>
        <begin position="99"/>
        <end position="118"/>
    </location>
</feature>
<comment type="caution">
    <text evidence="7">The sequence shown here is derived from an EMBL/GenBank/DDBJ whole genome shotgun (WGS) entry which is preliminary data.</text>
</comment>
<evidence type="ECO:0000313" key="7">
    <source>
        <dbReference type="EMBL" id="MCW5320122.1"/>
    </source>
</evidence>
<keyword evidence="3 5" id="KW-1133">Transmembrane helix</keyword>